<accession>J4I8Z7</accession>
<dbReference type="GeneID" id="24095192"/>
<dbReference type="Proteomes" id="UP000006352">
    <property type="component" value="Unassembled WGS sequence"/>
</dbReference>
<feature type="coiled-coil region" evidence="1">
    <location>
        <begin position="71"/>
        <end position="119"/>
    </location>
</feature>
<gene>
    <name evidence="2" type="ORF">FIBRA_02311</name>
</gene>
<protein>
    <submittedName>
        <fullName evidence="2">Uncharacterized protein</fullName>
    </submittedName>
</protein>
<evidence type="ECO:0000256" key="1">
    <source>
        <dbReference type="SAM" id="Coils"/>
    </source>
</evidence>
<proteinExistence type="predicted"/>
<reference evidence="2 3" key="1">
    <citation type="journal article" date="2012" name="Appl. Environ. Microbiol.">
        <title>Short-read sequencing for genomic analysis of the brown rot fungus Fibroporia radiculosa.</title>
        <authorList>
            <person name="Tang J.D."/>
            <person name="Perkins A.D."/>
            <person name="Sonstegard T.S."/>
            <person name="Schroeder S.G."/>
            <person name="Burgess S.C."/>
            <person name="Diehl S.V."/>
        </authorList>
    </citation>
    <scope>NUCLEOTIDE SEQUENCE [LARGE SCALE GENOMIC DNA]</scope>
    <source>
        <strain evidence="2 3">TFFH 294</strain>
    </source>
</reference>
<keyword evidence="3" id="KW-1185">Reference proteome</keyword>
<evidence type="ECO:0000313" key="2">
    <source>
        <dbReference type="EMBL" id="CCM00281.1"/>
    </source>
</evidence>
<dbReference type="EMBL" id="HE796976">
    <property type="protein sequence ID" value="CCM00281.1"/>
    <property type="molecule type" value="Genomic_DNA"/>
</dbReference>
<dbReference type="HOGENOM" id="CLU_704059_0_0_1"/>
<keyword evidence="1" id="KW-0175">Coiled coil</keyword>
<evidence type="ECO:0000313" key="3">
    <source>
        <dbReference type="Proteomes" id="UP000006352"/>
    </source>
</evidence>
<name>J4I8Z7_9APHY</name>
<dbReference type="InParanoid" id="J4I8Z7"/>
<sequence length="392" mass="42785">MSHSVIEDLLALQAAEIVRLRAQLEAERAEHQHGRQCASLRDLERLREELGVQRTATIPSTDGGDAALERLEESKALVNSLRADLDAAQCTIVEFKEDIDQAKLNLQAATMREKELEEENAGVYTMLSEEKERNSQCCAGLLAEKAIVEARLEESEMRTGALLDQISREQDTISRLSGDTNILERRVDELQTSNETVCAQLVAEQEQCRRYRQALETTTRHAEEAKALFSKMCMGTALLNGSSTISAEIIRSGSTSGQAVNAENMAPNTVNSSPAGSVEVALNGSMQGTENDTEGLGQSEAARHVSNNQESLDTYVIVTNAELLEPSAEPESMDAHATASSIQDATVVTLDTQAQPNHEDPYKPEMACQRIEDIFGSFALRGLTHAQLLQAV</sequence>
<organism evidence="2 3">
    <name type="scientific">Fibroporia radiculosa</name>
    <dbReference type="NCBI Taxonomy" id="599839"/>
    <lineage>
        <taxon>Eukaryota</taxon>
        <taxon>Fungi</taxon>
        <taxon>Dikarya</taxon>
        <taxon>Basidiomycota</taxon>
        <taxon>Agaricomycotina</taxon>
        <taxon>Agaricomycetes</taxon>
        <taxon>Polyporales</taxon>
        <taxon>Fibroporiaceae</taxon>
        <taxon>Fibroporia</taxon>
    </lineage>
</organism>
<dbReference type="AlphaFoldDB" id="J4I8Z7"/>
<dbReference type="RefSeq" id="XP_012179564.1">
    <property type="nucleotide sequence ID" value="XM_012324174.1"/>
</dbReference>